<dbReference type="PANTHER" id="PTHR42779:SF1">
    <property type="entry name" value="PROTEIN YNJB"/>
    <property type="match status" value="1"/>
</dbReference>
<dbReference type="Proteomes" id="UP000255328">
    <property type="component" value="Unassembled WGS sequence"/>
</dbReference>
<reference evidence="1 2" key="1">
    <citation type="submission" date="2018-06" db="EMBL/GenBank/DDBJ databases">
        <authorList>
            <consortium name="Pathogen Informatics"/>
            <person name="Doyle S."/>
        </authorList>
    </citation>
    <scope>NUCLEOTIDE SEQUENCE [LARGE SCALE GENOMIC DNA]</scope>
    <source>
        <strain evidence="1 2">NCTC10723</strain>
    </source>
</reference>
<dbReference type="AlphaFoldDB" id="A0A377GX46"/>
<dbReference type="SUPFAM" id="SSF53850">
    <property type="entry name" value="Periplasmic binding protein-like II"/>
    <property type="match status" value="1"/>
</dbReference>
<dbReference type="OrthoDB" id="3239593at2"/>
<dbReference type="Gene3D" id="3.40.190.10">
    <property type="entry name" value="Periplasmic binding protein-like II"/>
    <property type="match status" value="2"/>
</dbReference>
<proteinExistence type="predicted"/>
<accession>A0A377GX46</accession>
<dbReference type="InterPro" id="IPR027020">
    <property type="entry name" value="YnjB"/>
</dbReference>
<gene>
    <name evidence="1" type="primary">ynjB</name>
    <name evidence="1" type="ORF">NCTC10723_00966</name>
</gene>
<name>A0A377GX46_9FUSO</name>
<dbReference type="PROSITE" id="PS51257">
    <property type="entry name" value="PROKAR_LIPOPROTEIN"/>
    <property type="match status" value="1"/>
</dbReference>
<dbReference type="PIRSF" id="PIRSF029172">
    <property type="entry name" value="UCP029172_ABC_sbc_YnjB"/>
    <property type="match status" value="1"/>
</dbReference>
<sequence>MKKAYKLFIIGVLGMTILGCNSKEKKEVTLYMWGGDAKINSYVQDIAGNYIKEREGIELKAVPVVNIKDVVNKLIIEKQAGKNRGSVDILWINGENFNELKEANLLEKGILAKIENKKLIKESATLKDFGVDIDGDEVPWGEAQFNFIYDGEKGNIPFDSWQSLKEYVKRNPDRFTYPVVSDFTGSAFVRNIVIDILGYDNIMKMSDEEFKENLQVVWDYLNEIKPYLWRKGETYPESEGKLDLLYSTGEIDITMGYTINKVNSKIETGDFVKTSRSFLLKKGTLFNNHYLAIAKTSQNKEEALKIIDAMVSPQLQYEKQLAKNWGDFTVLDIDKLDEKEREGFIKLIENPNIPSLKELQEKRVLELSPTKLLIIEKEWQEKVGKN</sequence>
<dbReference type="PANTHER" id="PTHR42779">
    <property type="entry name" value="PROTEIN YNJB"/>
    <property type="match status" value="1"/>
</dbReference>
<dbReference type="RefSeq" id="WP_115269890.1">
    <property type="nucleotide sequence ID" value="NZ_CASFEE010000005.1"/>
</dbReference>
<protein>
    <submittedName>
        <fullName evidence="1">ABC-type uncharacterized transport system, periplasmic component</fullName>
    </submittedName>
</protein>
<keyword evidence="2" id="KW-1185">Reference proteome</keyword>
<dbReference type="InterPro" id="IPR006059">
    <property type="entry name" value="SBP"/>
</dbReference>
<dbReference type="NCBIfam" id="NF008633">
    <property type="entry name" value="PRK11622.1"/>
    <property type="match status" value="1"/>
</dbReference>
<dbReference type="EMBL" id="UGGU01000003">
    <property type="protein sequence ID" value="STO31515.1"/>
    <property type="molecule type" value="Genomic_DNA"/>
</dbReference>
<dbReference type="Pfam" id="PF13416">
    <property type="entry name" value="SBP_bac_8"/>
    <property type="match status" value="1"/>
</dbReference>
<evidence type="ECO:0000313" key="2">
    <source>
        <dbReference type="Proteomes" id="UP000255328"/>
    </source>
</evidence>
<evidence type="ECO:0000313" key="1">
    <source>
        <dbReference type="EMBL" id="STO31515.1"/>
    </source>
</evidence>
<organism evidence="1 2">
    <name type="scientific">Fusobacterium necrogenes</name>
    <dbReference type="NCBI Taxonomy" id="858"/>
    <lineage>
        <taxon>Bacteria</taxon>
        <taxon>Fusobacteriati</taxon>
        <taxon>Fusobacteriota</taxon>
        <taxon>Fusobacteriia</taxon>
        <taxon>Fusobacteriales</taxon>
        <taxon>Fusobacteriaceae</taxon>
        <taxon>Fusobacterium</taxon>
    </lineage>
</organism>